<keyword evidence="5 9" id="KW-0479">Metal-binding</keyword>
<evidence type="ECO:0000256" key="11">
    <source>
        <dbReference type="SAM" id="SignalP"/>
    </source>
</evidence>
<dbReference type="InterPro" id="IPR009056">
    <property type="entry name" value="Cyt_c-like_dom"/>
</dbReference>
<dbReference type="eggNOG" id="COG2010">
    <property type="taxonomic scope" value="Bacteria"/>
</dbReference>
<sequence length="665" mass="72152">MNRFISTRFLNLEVKTTVNNSKRFHMSIRSVFVTWFLIAGSAFAQNAAPGDSKQLWQLLDYVAVDYSGAVADGVVISEAEYAEMLDFTMNAGTQLQSLPEHESKQNIASKIAELRAAVLQKHAANDVAHLAQQANALLITAYPFRVAPGTVPDLVRGQSLYAVQCASCHGTEGKGDGPLAEKLEPKPIAFTDAERARTRSIMALYQVISQGVEGTSMVSFNSLPEEDRWALAFYIGTFSYDESMREQGKQLWDSNDGQAKNLFTDLTALTTITEAALADTTQENTARPLMAYLRANPAVVEANKPVGLALSRLRLAESLAAVRAGDRDRATRLSLSAYLDGFEPLEPVVATRDSALMIAVERAMLNYRSAVAKGTVDDAEAAAAELEQLFSQVDGLLQEAKTDPTTTFIGALTILLREGVEALLIVIGMITFLKKTDKPDALRHVHRGWISALIAGVLTWVVATYLIGISGANREVTEGVGSLLAAVVLLSVGLWMHQKSSAGKWQDYLKGKLSAAVSSRSAWALFALAFIAVYREVFETVLFYSALAADGNSGALIAGFLTAVLLLVVIAWILLRTTARMPLEMFFSFTSILVMILAVILTGKGVSALQEAGWIGVNLIAAPRIEWLGLYPTLETFASQAVVTLIAVGYFSFDWIKTSNKEIKT</sequence>
<evidence type="ECO:0000256" key="3">
    <source>
        <dbReference type="ARBA" id="ARBA00022617"/>
    </source>
</evidence>
<evidence type="ECO:0000256" key="9">
    <source>
        <dbReference type="PROSITE-ProRule" id="PRU00433"/>
    </source>
</evidence>
<gene>
    <name evidence="13" type="primary">pbrT</name>
    <name evidence="13" type="ordered locus">CJA_1845</name>
</gene>
<dbReference type="PROSITE" id="PS51007">
    <property type="entry name" value="CYTC"/>
    <property type="match status" value="1"/>
</dbReference>
<feature type="transmembrane region" description="Helical" evidence="10">
    <location>
        <begin position="517"/>
        <end position="534"/>
    </location>
</feature>
<dbReference type="PANTHER" id="PTHR31632:SF2">
    <property type="entry name" value="PLASMA MEMBRANE IRON PERMEASE"/>
    <property type="match status" value="1"/>
</dbReference>
<keyword evidence="14" id="KW-1185">Reference proteome</keyword>
<keyword evidence="4 10" id="KW-0812">Transmembrane</keyword>
<feature type="transmembrane region" description="Helical" evidence="10">
    <location>
        <begin position="408"/>
        <end position="433"/>
    </location>
</feature>
<evidence type="ECO:0000256" key="10">
    <source>
        <dbReference type="SAM" id="Phobius"/>
    </source>
</evidence>
<evidence type="ECO:0000256" key="5">
    <source>
        <dbReference type="ARBA" id="ARBA00022723"/>
    </source>
</evidence>
<evidence type="ECO:0000256" key="2">
    <source>
        <dbReference type="ARBA" id="ARBA00008333"/>
    </source>
</evidence>
<evidence type="ECO:0000313" key="14">
    <source>
        <dbReference type="Proteomes" id="UP000001036"/>
    </source>
</evidence>
<dbReference type="Pfam" id="PF00034">
    <property type="entry name" value="Cytochrom_C"/>
    <property type="match status" value="1"/>
</dbReference>
<keyword evidence="7 9" id="KW-0408">Iron</keyword>
<dbReference type="EMBL" id="CP000934">
    <property type="protein sequence ID" value="ACE85327.1"/>
    <property type="molecule type" value="Genomic_DNA"/>
</dbReference>
<name>B3PGJ5_CELJU</name>
<dbReference type="InterPro" id="IPR004923">
    <property type="entry name" value="FTR1/Fip1/EfeU"/>
</dbReference>
<feature type="transmembrane region" description="Helical" evidence="10">
    <location>
        <begin position="445"/>
        <end position="467"/>
    </location>
</feature>
<keyword evidence="11" id="KW-0732">Signal</keyword>
<dbReference type="STRING" id="498211.CJA_1845"/>
<feature type="transmembrane region" description="Helical" evidence="10">
    <location>
        <begin position="554"/>
        <end position="575"/>
    </location>
</feature>
<dbReference type="SUPFAM" id="SSF46626">
    <property type="entry name" value="Cytochrome c"/>
    <property type="match status" value="1"/>
</dbReference>
<feature type="transmembrane region" description="Helical" evidence="10">
    <location>
        <begin position="479"/>
        <end position="496"/>
    </location>
</feature>
<evidence type="ECO:0000313" key="13">
    <source>
        <dbReference type="EMBL" id="ACE85327.1"/>
    </source>
</evidence>
<feature type="transmembrane region" description="Helical" evidence="10">
    <location>
        <begin position="637"/>
        <end position="656"/>
    </location>
</feature>
<keyword evidence="6 10" id="KW-1133">Transmembrane helix</keyword>
<accession>B3PGJ5</accession>
<dbReference type="Gene3D" id="1.10.760.10">
    <property type="entry name" value="Cytochrome c-like domain"/>
    <property type="match status" value="1"/>
</dbReference>
<dbReference type="GO" id="GO:0046872">
    <property type="term" value="F:metal ion binding"/>
    <property type="evidence" value="ECO:0007669"/>
    <property type="project" value="UniProtKB-KW"/>
</dbReference>
<dbReference type="GO" id="GO:0033573">
    <property type="term" value="C:high-affinity iron permease complex"/>
    <property type="evidence" value="ECO:0007669"/>
    <property type="project" value="InterPro"/>
</dbReference>
<evidence type="ECO:0000256" key="6">
    <source>
        <dbReference type="ARBA" id="ARBA00022989"/>
    </source>
</evidence>
<dbReference type="Pfam" id="PF03239">
    <property type="entry name" value="FTR1"/>
    <property type="match status" value="1"/>
</dbReference>
<evidence type="ECO:0000256" key="7">
    <source>
        <dbReference type="ARBA" id="ARBA00023004"/>
    </source>
</evidence>
<dbReference type="AlphaFoldDB" id="B3PGJ5"/>
<dbReference type="GO" id="GO:0015093">
    <property type="term" value="F:ferrous iron transmembrane transporter activity"/>
    <property type="evidence" value="ECO:0007669"/>
    <property type="project" value="TreeGrafter"/>
</dbReference>
<keyword evidence="3 9" id="KW-0349">Heme</keyword>
<keyword evidence="8 10" id="KW-0472">Membrane</keyword>
<feature type="domain" description="Cytochrome c" evidence="12">
    <location>
        <begin position="152"/>
        <end position="239"/>
    </location>
</feature>
<dbReference type="HOGENOM" id="CLU_027143_0_0_6"/>
<proteinExistence type="inferred from homology"/>
<comment type="subcellular location">
    <subcellularLocation>
        <location evidence="1">Membrane</location>
        <topology evidence="1">Multi-pass membrane protein</topology>
    </subcellularLocation>
</comment>
<feature type="chain" id="PRO_5002793909" evidence="11">
    <location>
        <begin position="45"/>
        <end position="665"/>
    </location>
</feature>
<dbReference type="Proteomes" id="UP000001036">
    <property type="component" value="Chromosome"/>
</dbReference>
<dbReference type="KEGG" id="cja:CJA_1845"/>
<comment type="similarity">
    <text evidence="2">Belongs to the oxidase-dependent Fe transporter (OFeT) (TC 9.A.10.1) family.</text>
</comment>
<organism evidence="13 14">
    <name type="scientific">Cellvibrio japonicus (strain Ueda107)</name>
    <name type="common">Pseudomonas fluorescens subsp. cellulosa</name>
    <dbReference type="NCBI Taxonomy" id="498211"/>
    <lineage>
        <taxon>Bacteria</taxon>
        <taxon>Pseudomonadati</taxon>
        <taxon>Pseudomonadota</taxon>
        <taxon>Gammaproteobacteria</taxon>
        <taxon>Cellvibrionales</taxon>
        <taxon>Cellvibrionaceae</taxon>
        <taxon>Cellvibrio</taxon>
    </lineage>
</organism>
<dbReference type="PANTHER" id="PTHR31632">
    <property type="entry name" value="IRON TRANSPORTER FTH1"/>
    <property type="match status" value="1"/>
</dbReference>
<dbReference type="eggNOG" id="COG0672">
    <property type="taxonomic scope" value="Bacteria"/>
</dbReference>
<feature type="signal peptide" evidence="11">
    <location>
        <begin position="1"/>
        <end position="44"/>
    </location>
</feature>
<evidence type="ECO:0000256" key="8">
    <source>
        <dbReference type="ARBA" id="ARBA00023136"/>
    </source>
</evidence>
<feature type="transmembrane region" description="Helical" evidence="10">
    <location>
        <begin position="582"/>
        <end position="601"/>
    </location>
</feature>
<reference evidence="13 14" key="1">
    <citation type="journal article" date="2008" name="J. Bacteriol.">
        <title>Insights into plant cell wall degradation from the genome sequence of the soil bacterium Cellvibrio japonicus.</title>
        <authorList>
            <person name="Deboy R.T."/>
            <person name="Mongodin E.F."/>
            <person name="Fouts D.E."/>
            <person name="Tailford L.E."/>
            <person name="Khouri H."/>
            <person name="Emerson J.B."/>
            <person name="Mohamoud Y."/>
            <person name="Watkins K."/>
            <person name="Henrissat B."/>
            <person name="Gilbert H.J."/>
            <person name="Nelson K.E."/>
        </authorList>
    </citation>
    <scope>NUCLEOTIDE SEQUENCE [LARGE SCALE GENOMIC DNA]</scope>
    <source>
        <strain evidence="13 14">Ueda107</strain>
    </source>
</reference>
<protein>
    <submittedName>
        <fullName evidence="13">PbrT protein</fullName>
    </submittedName>
</protein>
<dbReference type="InterPro" id="IPR036909">
    <property type="entry name" value="Cyt_c-like_dom_sf"/>
</dbReference>
<dbReference type="GO" id="GO:0020037">
    <property type="term" value="F:heme binding"/>
    <property type="evidence" value="ECO:0007669"/>
    <property type="project" value="InterPro"/>
</dbReference>
<dbReference type="GO" id="GO:0009055">
    <property type="term" value="F:electron transfer activity"/>
    <property type="evidence" value="ECO:0007669"/>
    <property type="project" value="InterPro"/>
</dbReference>
<evidence type="ECO:0000259" key="12">
    <source>
        <dbReference type="PROSITE" id="PS51007"/>
    </source>
</evidence>
<evidence type="ECO:0000256" key="1">
    <source>
        <dbReference type="ARBA" id="ARBA00004141"/>
    </source>
</evidence>
<evidence type="ECO:0000256" key="4">
    <source>
        <dbReference type="ARBA" id="ARBA00022692"/>
    </source>
</evidence>